<dbReference type="eggNOG" id="ENOG5033CR9">
    <property type="taxonomic scope" value="Bacteria"/>
</dbReference>
<name>L7UGK0_MYXSD</name>
<reference evidence="2 3" key="1">
    <citation type="journal article" date="2013" name="Genome Announc.">
        <title>Complete genome sequence of Myxococcus stipitatus strain DSM 14675, a fruiting myxobacterium.</title>
        <authorList>
            <person name="Huntley S."/>
            <person name="Kneip S."/>
            <person name="Treuner-Lange A."/>
            <person name="Sogaard-Andersen L."/>
        </authorList>
    </citation>
    <scope>NUCLEOTIDE SEQUENCE [LARGE SCALE GENOMIC DNA]</scope>
    <source>
        <strain evidence="3">DSM 14675 / JCM 12634 / Mx s8</strain>
    </source>
</reference>
<sequence>MEDVRAGSWFLGDLLDETGQAFEDFWRFSEGGPVPSVGRLKSPIEAPGTPLDFSSAGVGMTPILHVRLAAIFAELAPEDVQLVPVEVKGCSDPYVMLVATKLIRCIDEKSSREVLFYLPEDELPELVGPYRNVAGMRIDPTRVGSARVFRTWGWSTGLIVSEAIKTALAFARVTGAAFEDV</sequence>
<dbReference type="Pfam" id="PF07791">
    <property type="entry name" value="Imm11"/>
    <property type="match status" value="1"/>
</dbReference>
<evidence type="ECO:0000259" key="1">
    <source>
        <dbReference type="Pfam" id="PF07791"/>
    </source>
</evidence>
<protein>
    <recommendedName>
        <fullName evidence="1">Immunity MXAN-0049 protein domain-containing protein</fullName>
    </recommendedName>
</protein>
<dbReference type="InterPro" id="IPR012433">
    <property type="entry name" value="Imm11"/>
</dbReference>
<dbReference type="HOGENOM" id="CLU_091669_0_0_7"/>
<evidence type="ECO:0000313" key="2">
    <source>
        <dbReference type="EMBL" id="AGC48096.1"/>
    </source>
</evidence>
<dbReference type="Proteomes" id="UP000011131">
    <property type="component" value="Chromosome"/>
</dbReference>
<gene>
    <name evidence="2" type="ordered locus">MYSTI_06823</name>
</gene>
<proteinExistence type="predicted"/>
<organism evidence="2 3">
    <name type="scientific">Myxococcus stipitatus (strain DSM 14675 / JCM 12634 / Mx s8)</name>
    <dbReference type="NCBI Taxonomy" id="1278073"/>
    <lineage>
        <taxon>Bacteria</taxon>
        <taxon>Pseudomonadati</taxon>
        <taxon>Myxococcota</taxon>
        <taxon>Myxococcia</taxon>
        <taxon>Myxococcales</taxon>
        <taxon>Cystobacterineae</taxon>
        <taxon>Myxococcaceae</taxon>
        <taxon>Myxococcus</taxon>
    </lineage>
</organism>
<dbReference type="PATRIC" id="fig|1278073.3.peg.6930"/>
<feature type="domain" description="Immunity MXAN-0049 protein" evidence="1">
    <location>
        <begin position="50"/>
        <end position="181"/>
    </location>
</feature>
<dbReference type="OrthoDB" id="5509251at2"/>
<dbReference type="RefSeq" id="WP_015352350.1">
    <property type="nucleotide sequence ID" value="NC_020126.1"/>
</dbReference>
<keyword evidence="3" id="KW-1185">Reference proteome</keyword>
<evidence type="ECO:0000313" key="3">
    <source>
        <dbReference type="Proteomes" id="UP000011131"/>
    </source>
</evidence>
<dbReference type="EMBL" id="CP004025">
    <property type="protein sequence ID" value="AGC48096.1"/>
    <property type="molecule type" value="Genomic_DNA"/>
</dbReference>
<dbReference type="AlphaFoldDB" id="L7UGK0"/>
<accession>L7UGK0</accession>
<dbReference type="KEGG" id="msd:MYSTI_06823"/>